<comment type="caution">
    <text evidence="2">The sequence shown here is derived from an EMBL/GenBank/DDBJ whole genome shotgun (WGS) entry which is preliminary data.</text>
</comment>
<organism evidence="2 3">
    <name type="scientific">Platanthera guangdongensis</name>
    <dbReference type="NCBI Taxonomy" id="2320717"/>
    <lineage>
        <taxon>Eukaryota</taxon>
        <taxon>Viridiplantae</taxon>
        <taxon>Streptophyta</taxon>
        <taxon>Embryophyta</taxon>
        <taxon>Tracheophyta</taxon>
        <taxon>Spermatophyta</taxon>
        <taxon>Magnoliopsida</taxon>
        <taxon>Liliopsida</taxon>
        <taxon>Asparagales</taxon>
        <taxon>Orchidaceae</taxon>
        <taxon>Orchidoideae</taxon>
        <taxon>Orchideae</taxon>
        <taxon>Orchidinae</taxon>
        <taxon>Platanthera</taxon>
    </lineage>
</organism>
<accession>A0ABR2LYJ8</accession>
<gene>
    <name evidence="2" type="ORF">KSP40_PGU020537</name>
</gene>
<evidence type="ECO:0000313" key="3">
    <source>
        <dbReference type="Proteomes" id="UP001412067"/>
    </source>
</evidence>
<reference evidence="2 3" key="1">
    <citation type="journal article" date="2022" name="Nat. Plants">
        <title>Genomes of leafy and leafless Platanthera orchids illuminate the evolution of mycoheterotrophy.</title>
        <authorList>
            <person name="Li M.H."/>
            <person name="Liu K.W."/>
            <person name="Li Z."/>
            <person name="Lu H.C."/>
            <person name="Ye Q.L."/>
            <person name="Zhang D."/>
            <person name="Wang J.Y."/>
            <person name="Li Y.F."/>
            <person name="Zhong Z.M."/>
            <person name="Liu X."/>
            <person name="Yu X."/>
            <person name="Liu D.K."/>
            <person name="Tu X.D."/>
            <person name="Liu B."/>
            <person name="Hao Y."/>
            <person name="Liao X.Y."/>
            <person name="Jiang Y.T."/>
            <person name="Sun W.H."/>
            <person name="Chen J."/>
            <person name="Chen Y.Q."/>
            <person name="Ai Y."/>
            <person name="Zhai J.W."/>
            <person name="Wu S.S."/>
            <person name="Zhou Z."/>
            <person name="Hsiao Y.Y."/>
            <person name="Wu W.L."/>
            <person name="Chen Y.Y."/>
            <person name="Lin Y.F."/>
            <person name="Hsu J.L."/>
            <person name="Li C.Y."/>
            <person name="Wang Z.W."/>
            <person name="Zhao X."/>
            <person name="Zhong W.Y."/>
            <person name="Ma X.K."/>
            <person name="Ma L."/>
            <person name="Huang J."/>
            <person name="Chen G.Z."/>
            <person name="Huang M.Z."/>
            <person name="Huang L."/>
            <person name="Peng D.H."/>
            <person name="Luo Y.B."/>
            <person name="Zou S.Q."/>
            <person name="Chen S.P."/>
            <person name="Lan S."/>
            <person name="Tsai W.C."/>
            <person name="Van de Peer Y."/>
            <person name="Liu Z.J."/>
        </authorList>
    </citation>
    <scope>NUCLEOTIDE SEQUENCE [LARGE SCALE GENOMIC DNA]</scope>
    <source>
        <strain evidence="2">Lor288</strain>
    </source>
</reference>
<evidence type="ECO:0000256" key="1">
    <source>
        <dbReference type="SAM" id="Phobius"/>
    </source>
</evidence>
<name>A0ABR2LYJ8_9ASPA</name>
<evidence type="ECO:0000313" key="2">
    <source>
        <dbReference type="EMBL" id="KAK8955295.1"/>
    </source>
</evidence>
<keyword evidence="1" id="KW-1133">Transmembrane helix</keyword>
<keyword evidence="1" id="KW-0812">Transmembrane</keyword>
<proteinExistence type="predicted"/>
<protein>
    <submittedName>
        <fullName evidence="2">Uncharacterized protein</fullName>
    </submittedName>
</protein>
<feature type="transmembrane region" description="Helical" evidence="1">
    <location>
        <begin position="42"/>
        <end position="64"/>
    </location>
</feature>
<keyword evidence="1" id="KW-0472">Membrane</keyword>
<keyword evidence="3" id="KW-1185">Reference proteome</keyword>
<dbReference type="Proteomes" id="UP001412067">
    <property type="component" value="Unassembled WGS sequence"/>
</dbReference>
<sequence>MHALVRGRHALPVYSSARRSRHVAGLKNLRCRRIGRPIGPRLLLIDKFVVLWCIIIWTLFPVFLPTVILSPPPPAPRWHPTRSLIGRQLGRHGASLTAHRGLLQRVTNFKISRQNMAPNYMLSPPNLPFKLLDRNERGLHTFQSS</sequence>
<dbReference type="EMBL" id="JBBWWR010000013">
    <property type="protein sequence ID" value="KAK8955295.1"/>
    <property type="molecule type" value="Genomic_DNA"/>
</dbReference>